<organism evidence="1 2">
    <name type="scientific">Salinisphaera orenii YIM 95161</name>
    <dbReference type="NCBI Taxonomy" id="1051139"/>
    <lineage>
        <taxon>Bacteria</taxon>
        <taxon>Pseudomonadati</taxon>
        <taxon>Pseudomonadota</taxon>
        <taxon>Gammaproteobacteria</taxon>
        <taxon>Salinisphaerales</taxon>
        <taxon>Salinisphaeraceae</taxon>
        <taxon>Salinisphaera</taxon>
    </lineage>
</organism>
<proteinExistence type="predicted"/>
<dbReference type="EMBL" id="AYKF01000111">
    <property type="protein sequence ID" value="ROO25571.1"/>
    <property type="molecule type" value="Genomic_DNA"/>
</dbReference>
<dbReference type="AlphaFoldDB" id="A0A423PJ07"/>
<reference evidence="1 2" key="1">
    <citation type="submission" date="2013-10" db="EMBL/GenBank/DDBJ databases">
        <title>Salinisphaera halophila YIM 95161 Genome Sequencing.</title>
        <authorList>
            <person name="Lai Q."/>
            <person name="Li C."/>
            <person name="Shao Z."/>
        </authorList>
    </citation>
    <scope>NUCLEOTIDE SEQUENCE [LARGE SCALE GENOMIC DNA]</scope>
    <source>
        <strain evidence="1 2">YIM 95161</strain>
    </source>
</reference>
<gene>
    <name evidence="1" type="ORF">SAHL_14210</name>
</gene>
<evidence type="ECO:0000313" key="1">
    <source>
        <dbReference type="EMBL" id="ROO25571.1"/>
    </source>
</evidence>
<protein>
    <submittedName>
        <fullName evidence="1">Uncharacterized protein</fullName>
    </submittedName>
</protein>
<comment type="caution">
    <text evidence="1">The sequence shown here is derived from an EMBL/GenBank/DDBJ whole genome shotgun (WGS) entry which is preliminary data.</text>
</comment>
<evidence type="ECO:0000313" key="2">
    <source>
        <dbReference type="Proteomes" id="UP000285123"/>
    </source>
</evidence>
<dbReference type="Proteomes" id="UP000285123">
    <property type="component" value="Unassembled WGS sequence"/>
</dbReference>
<accession>A0A423PJ07</accession>
<sequence>MSYRQNGNEVTSRHEAIQGYIAGAASRDHQFANIGRIRAPDKRMVCQRFYCRSDEADRFRSRHRLTFEQKFGHALEIG</sequence>
<name>A0A423PJ07_9GAMM</name>